<dbReference type="Proteomes" id="UP001346149">
    <property type="component" value="Unassembled WGS sequence"/>
</dbReference>
<evidence type="ECO:0000313" key="2">
    <source>
        <dbReference type="Proteomes" id="UP001346149"/>
    </source>
</evidence>
<proteinExistence type="predicted"/>
<gene>
    <name evidence="1" type="ORF">SAY86_008204</name>
</gene>
<dbReference type="EMBL" id="JAXQNO010000024">
    <property type="protein sequence ID" value="KAK4762436.1"/>
    <property type="molecule type" value="Genomic_DNA"/>
</dbReference>
<keyword evidence="2" id="KW-1185">Reference proteome</keyword>
<comment type="caution">
    <text evidence="1">The sequence shown here is derived from an EMBL/GenBank/DDBJ whole genome shotgun (WGS) entry which is preliminary data.</text>
</comment>
<accession>A0AAN7QA87</accession>
<organism evidence="1 2">
    <name type="scientific">Trapa natans</name>
    <name type="common">Water chestnut</name>
    <dbReference type="NCBI Taxonomy" id="22666"/>
    <lineage>
        <taxon>Eukaryota</taxon>
        <taxon>Viridiplantae</taxon>
        <taxon>Streptophyta</taxon>
        <taxon>Embryophyta</taxon>
        <taxon>Tracheophyta</taxon>
        <taxon>Spermatophyta</taxon>
        <taxon>Magnoliopsida</taxon>
        <taxon>eudicotyledons</taxon>
        <taxon>Gunneridae</taxon>
        <taxon>Pentapetalae</taxon>
        <taxon>rosids</taxon>
        <taxon>malvids</taxon>
        <taxon>Myrtales</taxon>
        <taxon>Lythraceae</taxon>
        <taxon>Trapa</taxon>
    </lineage>
</organism>
<protein>
    <submittedName>
        <fullName evidence="1">Uncharacterized protein</fullName>
    </submittedName>
</protein>
<reference evidence="1 2" key="1">
    <citation type="journal article" date="2023" name="Hortic Res">
        <title>Pangenome of water caltrop reveals structural variations and asymmetric subgenome divergence after allopolyploidization.</title>
        <authorList>
            <person name="Zhang X."/>
            <person name="Chen Y."/>
            <person name="Wang L."/>
            <person name="Yuan Y."/>
            <person name="Fang M."/>
            <person name="Shi L."/>
            <person name="Lu R."/>
            <person name="Comes H.P."/>
            <person name="Ma Y."/>
            <person name="Chen Y."/>
            <person name="Huang G."/>
            <person name="Zhou Y."/>
            <person name="Zheng Z."/>
            <person name="Qiu Y."/>
        </authorList>
    </citation>
    <scope>NUCLEOTIDE SEQUENCE [LARGE SCALE GENOMIC DNA]</scope>
    <source>
        <strain evidence="1">F231</strain>
    </source>
</reference>
<evidence type="ECO:0000313" key="1">
    <source>
        <dbReference type="EMBL" id="KAK4762436.1"/>
    </source>
</evidence>
<sequence>MGIIKERFRPLEDQAQGQNLPISFLPFFATSLQQRRSLRPEAPPSCHLYPSLRPLFRRQGGARLHDCEFDHHHQSDLDQHRELEWQ</sequence>
<dbReference type="AlphaFoldDB" id="A0AAN7QA87"/>
<name>A0AAN7QA87_TRANT</name>